<name>L8GAH9_PSED2</name>
<dbReference type="Proteomes" id="UP000011064">
    <property type="component" value="Unassembled WGS sequence"/>
</dbReference>
<organism evidence="2 3">
    <name type="scientific">Pseudogymnoascus destructans (strain ATCC MYA-4855 / 20631-21)</name>
    <name type="common">Bat white-nose syndrome fungus</name>
    <name type="synonym">Geomyces destructans</name>
    <dbReference type="NCBI Taxonomy" id="658429"/>
    <lineage>
        <taxon>Eukaryota</taxon>
        <taxon>Fungi</taxon>
        <taxon>Dikarya</taxon>
        <taxon>Ascomycota</taxon>
        <taxon>Pezizomycotina</taxon>
        <taxon>Leotiomycetes</taxon>
        <taxon>Thelebolales</taxon>
        <taxon>Thelebolaceae</taxon>
        <taxon>Pseudogymnoascus</taxon>
    </lineage>
</organism>
<keyword evidence="3" id="KW-1185">Reference proteome</keyword>
<dbReference type="STRING" id="658429.L8GAH9"/>
<dbReference type="EMBL" id="GL573246">
    <property type="protein sequence ID" value="ELR09904.1"/>
    <property type="molecule type" value="Genomic_DNA"/>
</dbReference>
<reference evidence="3" key="1">
    <citation type="submission" date="2010-09" db="EMBL/GenBank/DDBJ databases">
        <title>The genome sequence of Geomyces destructans 20631-21.</title>
        <authorList>
            <consortium name="The Broad Institute Genome Sequencing Platform"/>
            <person name="Cuomo C.A."/>
            <person name="Blehert D.S."/>
            <person name="Lorch J.M."/>
            <person name="Young S.K."/>
            <person name="Zeng Q."/>
            <person name="Gargeya S."/>
            <person name="Fitzgerald M."/>
            <person name="Haas B."/>
            <person name="Abouelleil A."/>
            <person name="Alvarado L."/>
            <person name="Arachchi H.M."/>
            <person name="Berlin A."/>
            <person name="Brown A."/>
            <person name="Chapman S.B."/>
            <person name="Chen Z."/>
            <person name="Dunbar C."/>
            <person name="Freedman E."/>
            <person name="Gearin G."/>
            <person name="Gellesch M."/>
            <person name="Goldberg J."/>
            <person name="Griggs A."/>
            <person name="Gujja S."/>
            <person name="Heiman D."/>
            <person name="Howarth C."/>
            <person name="Larson L."/>
            <person name="Lui A."/>
            <person name="MacDonald P.J.P."/>
            <person name="Montmayeur A."/>
            <person name="Murphy C."/>
            <person name="Neiman D."/>
            <person name="Pearson M."/>
            <person name="Priest M."/>
            <person name="Roberts A."/>
            <person name="Saif S."/>
            <person name="Shea T."/>
            <person name="Shenoy N."/>
            <person name="Sisk P."/>
            <person name="Stolte C."/>
            <person name="Sykes S."/>
            <person name="Wortman J."/>
            <person name="Nusbaum C."/>
            <person name="Birren B."/>
        </authorList>
    </citation>
    <scope>NUCLEOTIDE SEQUENCE [LARGE SCALE GENOMIC DNA]</scope>
    <source>
        <strain evidence="3">ATCC MYA-4855 / 20631-21</strain>
    </source>
</reference>
<sequence>MVPSSRSNKRDVLGLGPGDKGFNTASTRAVQEATRHVMSLLESCEAKGLLLKFQYLNYAAAYQNPLESYGEENLRFMRGVSRKYGPKGVFQKQVPGGVKLR</sequence>
<feature type="region of interest" description="Disordered" evidence="1">
    <location>
        <begin position="1"/>
        <end position="24"/>
    </location>
</feature>
<evidence type="ECO:0008006" key="4">
    <source>
        <dbReference type="Google" id="ProtNLM"/>
    </source>
</evidence>
<evidence type="ECO:0000256" key="1">
    <source>
        <dbReference type="SAM" id="MobiDB-lite"/>
    </source>
</evidence>
<accession>L8GAH9</accession>
<dbReference type="VEuPathDB" id="FungiDB:GMDG_04382"/>
<evidence type="ECO:0000313" key="2">
    <source>
        <dbReference type="EMBL" id="ELR09904.1"/>
    </source>
</evidence>
<dbReference type="HOGENOM" id="CLU_2292904_0_0_1"/>
<dbReference type="InParanoid" id="L8GAH9"/>
<evidence type="ECO:0000313" key="3">
    <source>
        <dbReference type="Proteomes" id="UP000011064"/>
    </source>
</evidence>
<proteinExistence type="predicted"/>
<gene>
    <name evidence="2" type="ORF">GMDG_04382</name>
</gene>
<dbReference type="OrthoDB" id="2151789at2759"/>
<dbReference type="AlphaFoldDB" id="L8GAH9"/>
<protein>
    <recommendedName>
        <fullName evidence="4">Berberine/berberine-like domain-containing protein</fullName>
    </recommendedName>
</protein>